<evidence type="ECO:0000259" key="1">
    <source>
        <dbReference type="Pfam" id="PF09995"/>
    </source>
</evidence>
<dbReference type="EMBL" id="JACBZM010000001">
    <property type="protein sequence ID" value="NYI43039.1"/>
    <property type="molecule type" value="Genomic_DNA"/>
</dbReference>
<dbReference type="PANTHER" id="PTHR36151">
    <property type="entry name" value="BLR2777 PROTEIN"/>
    <property type="match status" value="1"/>
</dbReference>
<name>A0A7Y9ZCS8_9ACTN</name>
<evidence type="ECO:0000313" key="2">
    <source>
        <dbReference type="EMBL" id="NYI43039.1"/>
    </source>
</evidence>
<reference evidence="2 3" key="1">
    <citation type="submission" date="2020-07" db="EMBL/GenBank/DDBJ databases">
        <title>Sequencing the genomes of 1000 actinobacteria strains.</title>
        <authorList>
            <person name="Klenk H.-P."/>
        </authorList>
    </citation>
    <scope>NUCLEOTIDE SEQUENCE [LARGE SCALE GENOMIC DNA]</scope>
    <source>
        <strain evidence="2 3">DSM 15131</strain>
    </source>
</reference>
<protein>
    <submittedName>
        <fullName evidence="2">Uncharacterized protein (DUF2236 family)</fullName>
    </submittedName>
</protein>
<dbReference type="InterPro" id="IPR018713">
    <property type="entry name" value="MPAB/Lcp_cat_dom"/>
</dbReference>
<accession>A0A7Y9ZCS8</accession>
<gene>
    <name evidence="2" type="ORF">BJ993_000119</name>
</gene>
<proteinExistence type="predicted"/>
<evidence type="ECO:0000313" key="3">
    <source>
        <dbReference type="Proteomes" id="UP000562045"/>
    </source>
</evidence>
<organism evidence="2 3">
    <name type="scientific">Nocardioides aromaticivorans</name>
    <dbReference type="NCBI Taxonomy" id="200618"/>
    <lineage>
        <taxon>Bacteria</taxon>
        <taxon>Bacillati</taxon>
        <taxon>Actinomycetota</taxon>
        <taxon>Actinomycetes</taxon>
        <taxon>Propionibacteriales</taxon>
        <taxon>Nocardioidaceae</taxon>
        <taxon>Nocardioides</taxon>
    </lineage>
</organism>
<dbReference type="GO" id="GO:0016491">
    <property type="term" value="F:oxidoreductase activity"/>
    <property type="evidence" value="ECO:0007669"/>
    <property type="project" value="InterPro"/>
</dbReference>
<sequence>MTTRAETTARATRVRDVPVPAGFVMRDHVSGIGAHLAGPANVIMQLSWPGVGHGVMNSRVESGSAMKRPFKRGRTTFTYLAVALLGGDDDRTAFRKEVNRQHAQVYSRPGEKVAYKAMDPRLQTWVAACLYYGTVDMIEKMHGPLPDAEADALYAHCARFGTTLQMPADAWPADRAAFAAYWEESLAEVDIDPDVAEYLMQLTTLQNFPRPFRLLAPFLVFVTTGFLPPVFREAMGLSWSKRQQRRFDRMMRAFGALERRLPAVLRVFPFNLWLADMRVRRRFHRPLV</sequence>
<feature type="domain" description="ER-bound oxygenase mpaB/mpaB'/Rubber oxygenase catalytic" evidence="1">
    <location>
        <begin position="31"/>
        <end position="255"/>
    </location>
</feature>
<dbReference type="Pfam" id="PF09995">
    <property type="entry name" value="MPAB_Lcp_cat"/>
    <property type="match status" value="1"/>
</dbReference>
<dbReference type="PANTHER" id="PTHR36151:SF3">
    <property type="entry name" value="ER-BOUND OXYGENASE MPAB_MPAB'_RUBBER OXYGENASE CATALYTIC DOMAIN-CONTAINING PROTEIN"/>
    <property type="match status" value="1"/>
</dbReference>
<dbReference type="Proteomes" id="UP000562045">
    <property type="component" value="Unassembled WGS sequence"/>
</dbReference>
<dbReference type="RefSeq" id="WP_218864574.1">
    <property type="nucleotide sequence ID" value="NZ_JACBZM010000001.1"/>
</dbReference>
<dbReference type="AlphaFoldDB" id="A0A7Y9ZCS8"/>
<comment type="caution">
    <text evidence="2">The sequence shown here is derived from an EMBL/GenBank/DDBJ whole genome shotgun (WGS) entry which is preliminary data.</text>
</comment>